<proteinExistence type="predicted"/>
<organism evidence="1 2">
    <name type="scientific">Bovine adenovirus 4</name>
    <name type="common">BAdV-4</name>
    <dbReference type="NCBI Taxonomy" id="70333"/>
    <lineage>
        <taxon>Viruses</taxon>
        <taxon>Varidnaviria</taxon>
        <taxon>Bamfordvirae</taxon>
        <taxon>Preplasmiviricota</taxon>
        <taxon>Polisuviricotina</taxon>
        <taxon>Pharingeaviricetes</taxon>
        <taxon>Rowavirales</taxon>
        <taxon>Adenoviridae</taxon>
        <taxon>Barthadenovirus</taxon>
        <taxon>Barthadenovirus bosquartum</taxon>
        <taxon>Bovine atadenovirus D</taxon>
    </lineage>
</organism>
<protein>
    <submittedName>
        <fullName evidence="1">LH2</fullName>
    </submittedName>
</protein>
<organismHost>
    <name type="scientific">Bos taurus</name>
    <name type="common">Bovine</name>
    <dbReference type="NCBI Taxonomy" id="9913"/>
</organismHost>
<dbReference type="KEGG" id="vg:2948462"/>
<keyword evidence="2" id="KW-1185">Reference proteome</keyword>
<sequence length="122" mass="14667">MKLVLSQEDISDLLFECTLRWYQQYCNRIWLKPRLWRLSRLLRYFQQHEMPSMISLDVLFQGNVICKVLSLRETVPKPLKFSLFCFCLAWLGRHCKYETHAKTYQTCIAVAIELQKLLDYVT</sequence>
<evidence type="ECO:0000313" key="1">
    <source>
        <dbReference type="EMBL" id="AAK13171.1"/>
    </source>
</evidence>
<dbReference type="EMBL" id="AF036092">
    <property type="protein sequence ID" value="AAK13171.1"/>
    <property type="molecule type" value="Genomic_DNA"/>
</dbReference>
<reference evidence="1 2" key="4">
    <citation type="journal article" date="2001" name="Virus Genes">
        <title>Four new inverted terminal repeat sequences from bovine adenoviruses reveal striking differences in the length and content of the ITRs.</title>
        <authorList>
            <person name="Dan A."/>
            <person name="Elo P."/>
            <person name="Harrach B."/>
            <person name="Zadori Z."/>
            <person name="Benko M."/>
        </authorList>
    </citation>
    <scope>NUCLEOTIDE SEQUENCE [LARGE SCALE GENOMIC DNA]</scope>
    <source>
        <strain evidence="1 2">THT/62</strain>
    </source>
</reference>
<reference evidence="1 2" key="3">
    <citation type="journal article" date="2000" name="Virus Res.">
        <title>DNA sequencing and phylogenetic analysis of the protease gene of ovine adenovirus 3 suggest that adenoviruses of sheep belong to two different genera.</title>
        <authorList>
            <person name="Barbezange C."/>
            <person name="Benko M."/>
            <person name="Dan A."/>
            <person name="Harrach B."/>
        </authorList>
    </citation>
    <scope>NUCLEOTIDE SEQUENCE [LARGE SCALE GENOMIC DNA]</scope>
    <source>
        <strain evidence="1 2">THT/62</strain>
    </source>
</reference>
<reference evidence="1 2" key="1">
    <citation type="journal article" date="1998" name="J. Gen. Virol.">
        <title>Analysis of the hexon gene sequence of bovine adenovirus type 4 provides further support for a new adenovirus genus (Atadenovirus).</title>
        <authorList>
            <person name="Dan A."/>
            <person name="Ruzsics Z."/>
            <person name="Russell W.C."/>
            <person name="Benko M."/>
            <person name="Harrach B."/>
        </authorList>
    </citation>
    <scope>NUCLEOTIDE SEQUENCE [LARGE SCALE GENOMIC DNA]</scope>
    <source>
        <strain evidence="1 2">THT/62</strain>
    </source>
</reference>
<name>Q997I7_ADEB4</name>
<accession>Q997I7</accession>
<reference evidence="1 2" key="2">
    <citation type="journal article" date="2000" name="J. Gen. Virol.">
        <title>DNA sequence of frog adenovirus.</title>
        <authorList>
            <person name="Davison A.J."/>
            <person name="Wright K.M."/>
            <person name="Harrach B."/>
        </authorList>
    </citation>
    <scope>NUCLEOTIDE SEQUENCE [LARGE SCALE GENOMIC DNA]</scope>
    <source>
        <strain evidence="1 2">THT/62</strain>
    </source>
</reference>
<dbReference type="Proteomes" id="UP000172814">
    <property type="component" value="Segment"/>
</dbReference>
<dbReference type="RefSeq" id="NP_077386.1">
    <property type="nucleotide sequence ID" value="NC_002685.2"/>
</dbReference>
<dbReference type="GeneID" id="2948462"/>
<evidence type="ECO:0000313" key="2">
    <source>
        <dbReference type="Proteomes" id="UP000172814"/>
    </source>
</evidence>